<evidence type="ECO:0000313" key="2">
    <source>
        <dbReference type="EMBL" id="QKS72303.1"/>
    </source>
</evidence>
<evidence type="ECO:0000313" key="3">
    <source>
        <dbReference type="Proteomes" id="UP000318138"/>
    </source>
</evidence>
<dbReference type="AlphaFoldDB" id="A0A859FG12"/>
<dbReference type="KEGG" id="psua:FLK61_37345"/>
<proteinExistence type="predicted"/>
<gene>
    <name evidence="2" type="ORF">FLK61_37345</name>
</gene>
<dbReference type="EMBL" id="CP041372">
    <property type="protein sequence ID" value="QKS72303.1"/>
    <property type="molecule type" value="Genomic_DNA"/>
</dbReference>
<dbReference type="Proteomes" id="UP000318138">
    <property type="component" value="Chromosome"/>
</dbReference>
<keyword evidence="1" id="KW-0472">Membrane</keyword>
<reference evidence="3" key="1">
    <citation type="submission" date="2019-07" db="EMBL/GenBank/DDBJ databases">
        <title>Bacillus alkalisoli sp. nov. isolated from saline soil.</title>
        <authorList>
            <person name="Sun J.-Q."/>
            <person name="Xu L."/>
        </authorList>
    </citation>
    <scope>NUCLEOTIDE SEQUENCE [LARGE SCALE GENOMIC DNA]</scope>
    <source>
        <strain evidence="3">M4U3P1</strain>
    </source>
</reference>
<name>A0A859FG12_9BACI</name>
<keyword evidence="3" id="KW-1185">Reference proteome</keyword>
<organism evidence="2 3">
    <name type="scientific">Paenalkalicoccus suaedae</name>
    <dbReference type="NCBI Taxonomy" id="2592382"/>
    <lineage>
        <taxon>Bacteria</taxon>
        <taxon>Bacillati</taxon>
        <taxon>Bacillota</taxon>
        <taxon>Bacilli</taxon>
        <taxon>Bacillales</taxon>
        <taxon>Bacillaceae</taxon>
        <taxon>Paenalkalicoccus</taxon>
    </lineage>
</organism>
<evidence type="ECO:0000256" key="1">
    <source>
        <dbReference type="SAM" id="Phobius"/>
    </source>
</evidence>
<dbReference type="RefSeq" id="WP_176010284.1">
    <property type="nucleotide sequence ID" value="NZ_CP041372.2"/>
</dbReference>
<keyword evidence="1" id="KW-1133">Transmembrane helix</keyword>
<feature type="transmembrane region" description="Helical" evidence="1">
    <location>
        <begin position="41"/>
        <end position="62"/>
    </location>
</feature>
<sequence>MFDHMSDGMALSILLEVLVVGGIWFLIFLGIIYATTTFVPYGFIIIQFLFLFTLLLFTNTLIQSPLTLSFEDIPIVWYSTSFIVLYVHMHRNK</sequence>
<feature type="transmembrane region" description="Helical" evidence="1">
    <location>
        <begin position="68"/>
        <end position="87"/>
    </location>
</feature>
<feature type="transmembrane region" description="Helical" evidence="1">
    <location>
        <begin position="12"/>
        <end position="34"/>
    </location>
</feature>
<protein>
    <submittedName>
        <fullName evidence="2">Uncharacterized protein</fullName>
    </submittedName>
</protein>
<accession>A0A859FG12</accession>
<keyword evidence="1" id="KW-0812">Transmembrane</keyword>